<dbReference type="Proteomes" id="UP001589700">
    <property type="component" value="Unassembled WGS sequence"/>
</dbReference>
<keyword evidence="1" id="KW-0812">Transmembrane</keyword>
<feature type="transmembrane region" description="Helical" evidence="1">
    <location>
        <begin position="73"/>
        <end position="96"/>
    </location>
</feature>
<feature type="transmembrane region" description="Helical" evidence="1">
    <location>
        <begin position="35"/>
        <end position="52"/>
    </location>
</feature>
<comment type="caution">
    <text evidence="2">The sequence shown here is derived from an EMBL/GenBank/DDBJ whole genome shotgun (WGS) entry which is preliminary data.</text>
</comment>
<organism evidence="2 3">
    <name type="scientific">Dietzia aerolata</name>
    <dbReference type="NCBI Taxonomy" id="595984"/>
    <lineage>
        <taxon>Bacteria</taxon>
        <taxon>Bacillati</taxon>
        <taxon>Actinomycetota</taxon>
        <taxon>Actinomycetes</taxon>
        <taxon>Mycobacteriales</taxon>
        <taxon>Dietziaceae</taxon>
        <taxon>Dietzia</taxon>
    </lineage>
</organism>
<dbReference type="Pfam" id="PF02325">
    <property type="entry name" value="CCB3_YggT"/>
    <property type="match status" value="1"/>
</dbReference>
<keyword evidence="3" id="KW-1185">Reference proteome</keyword>
<sequence>MAAFVSILLIAIQVFWFLLIARIVVEMIASFSRGWSPTGFVAVVLEWVFTITDPPVKALRKVIKPVRLGQISLDLSVLVLFVILMVLQGILVSIPIGGA</sequence>
<evidence type="ECO:0000313" key="3">
    <source>
        <dbReference type="Proteomes" id="UP001589700"/>
    </source>
</evidence>
<evidence type="ECO:0000313" key="2">
    <source>
        <dbReference type="EMBL" id="MFB9258693.1"/>
    </source>
</evidence>
<keyword evidence="1" id="KW-1133">Transmembrane helix</keyword>
<protein>
    <submittedName>
        <fullName evidence="2">YggT family protein</fullName>
    </submittedName>
</protein>
<gene>
    <name evidence="2" type="ORF">ACFFVD_02655</name>
</gene>
<proteinExistence type="predicted"/>
<keyword evidence="1" id="KW-0472">Membrane</keyword>
<feature type="transmembrane region" description="Helical" evidence="1">
    <location>
        <begin position="7"/>
        <end position="29"/>
    </location>
</feature>
<dbReference type="EMBL" id="JBHMDY010000001">
    <property type="protein sequence ID" value="MFB9258693.1"/>
    <property type="molecule type" value="Genomic_DNA"/>
</dbReference>
<accession>A0ABV5JNJ3</accession>
<name>A0ABV5JNJ3_9ACTN</name>
<reference evidence="2 3" key="1">
    <citation type="submission" date="2024-09" db="EMBL/GenBank/DDBJ databases">
        <authorList>
            <person name="Sun Q."/>
            <person name="Mori K."/>
        </authorList>
    </citation>
    <scope>NUCLEOTIDE SEQUENCE [LARGE SCALE GENOMIC DNA]</scope>
    <source>
        <strain evidence="2 3">CCM 7659</strain>
    </source>
</reference>
<dbReference type="InterPro" id="IPR003425">
    <property type="entry name" value="CCB3/YggT"/>
</dbReference>
<dbReference type="RefSeq" id="WP_182632845.1">
    <property type="nucleotide sequence ID" value="NZ_JAALDM010000200.1"/>
</dbReference>
<evidence type="ECO:0000256" key="1">
    <source>
        <dbReference type="SAM" id="Phobius"/>
    </source>
</evidence>